<dbReference type="EMBL" id="AP018786">
    <property type="protein sequence ID" value="BBF22534.1"/>
    <property type="molecule type" value="Genomic_DNA"/>
</dbReference>
<feature type="transmembrane region" description="Helical" evidence="1">
    <location>
        <begin position="122"/>
        <end position="145"/>
    </location>
</feature>
<protein>
    <recommendedName>
        <fullName evidence="2">Cytochrome c assembly protein domain-containing protein</fullName>
    </recommendedName>
</protein>
<keyword evidence="4" id="KW-1185">Reference proteome</keyword>
<dbReference type="AlphaFoldDB" id="A0A2Z6I822"/>
<dbReference type="InterPro" id="IPR002541">
    <property type="entry name" value="Cyt_c_assembly"/>
</dbReference>
<keyword evidence="1" id="KW-1133">Transmembrane helix</keyword>
<feature type="transmembrane region" description="Helical" evidence="1">
    <location>
        <begin position="91"/>
        <end position="110"/>
    </location>
</feature>
<dbReference type="Proteomes" id="UP000271003">
    <property type="component" value="Chromosome"/>
</dbReference>
<dbReference type="PANTHER" id="PTHR38034">
    <property type="entry name" value="INNER MEMBRANE PROTEIN YPJD"/>
    <property type="match status" value="1"/>
</dbReference>
<gene>
    <name evidence="3" type="ORF">SUTMEG_04250</name>
</gene>
<feature type="domain" description="Cytochrome c assembly protein" evidence="2">
    <location>
        <begin position="81"/>
        <end position="261"/>
    </location>
</feature>
<sequence>MTICTGLAALLYLAAGTAIVGAMKNDTPRASGLIRVPILLGMLLQGYAIQGEMFRADAVHFGFGFAISVTFFFAVLVLLVESYVHRLHGQFGIILVAAAFAVLLPVVFPGQPIPAAEWTTLFRWHLLLAIAAYGFMTIALVHAVLMGYQNRALKAPGEESKFLASMPGLVVMERIFFRIVAAGFLCLTLVLVTGSIATKEQYGVFIHLDHKMILTWLSWAIFGLLLAGRYFAGWRAKTALRWFWVGFAVLVIAYVGYSFILEVF</sequence>
<evidence type="ECO:0000259" key="2">
    <source>
        <dbReference type="Pfam" id="PF01578"/>
    </source>
</evidence>
<reference evidence="3 4" key="1">
    <citation type="journal article" date="2018" name="Int. J. Syst. Evol. Microbiol.">
        <title>Mesosutterella multiformis gen. nov., sp. nov., a member of the family Sutterellaceae and Sutterella megalosphaeroides sp. nov., isolated from human faeces.</title>
        <authorList>
            <person name="Sakamoto M."/>
            <person name="Ikeyama N."/>
            <person name="Kunihiro T."/>
            <person name="Iino T."/>
            <person name="Yuki M."/>
            <person name="Ohkuma M."/>
        </authorList>
    </citation>
    <scope>NUCLEOTIDE SEQUENCE [LARGE SCALE GENOMIC DNA]</scope>
    <source>
        <strain evidence="3 4">6FBBBH3</strain>
    </source>
</reference>
<evidence type="ECO:0000256" key="1">
    <source>
        <dbReference type="SAM" id="Phobius"/>
    </source>
</evidence>
<dbReference type="GO" id="GO:0017004">
    <property type="term" value="P:cytochrome complex assembly"/>
    <property type="evidence" value="ECO:0007669"/>
    <property type="project" value="InterPro"/>
</dbReference>
<feature type="transmembrane region" description="Helical" evidence="1">
    <location>
        <begin position="239"/>
        <end position="260"/>
    </location>
</feature>
<dbReference type="PANTHER" id="PTHR38034:SF1">
    <property type="entry name" value="INNER MEMBRANE PROTEIN YPJD"/>
    <property type="match status" value="1"/>
</dbReference>
<dbReference type="InterPro" id="IPR052372">
    <property type="entry name" value="YpjD/HemX"/>
</dbReference>
<evidence type="ECO:0000313" key="3">
    <source>
        <dbReference type="EMBL" id="BBF22534.1"/>
    </source>
</evidence>
<evidence type="ECO:0000313" key="4">
    <source>
        <dbReference type="Proteomes" id="UP000271003"/>
    </source>
</evidence>
<proteinExistence type="predicted"/>
<keyword evidence="1" id="KW-0812">Transmembrane</keyword>
<dbReference type="GO" id="GO:0020037">
    <property type="term" value="F:heme binding"/>
    <property type="evidence" value="ECO:0007669"/>
    <property type="project" value="InterPro"/>
</dbReference>
<accession>A0A2Z6I822</accession>
<dbReference type="Pfam" id="PF01578">
    <property type="entry name" value="Cytochrom_C_asm"/>
    <property type="match status" value="1"/>
</dbReference>
<name>A0A2Z6I822_9BURK</name>
<dbReference type="KEGG" id="sutt:SUTMEG_04250"/>
<feature type="transmembrane region" description="Helical" evidence="1">
    <location>
        <begin position="58"/>
        <end position="79"/>
    </location>
</feature>
<feature type="transmembrane region" description="Helical" evidence="1">
    <location>
        <begin position="213"/>
        <end position="232"/>
    </location>
</feature>
<feature type="transmembrane region" description="Helical" evidence="1">
    <location>
        <begin position="175"/>
        <end position="193"/>
    </location>
</feature>
<organism evidence="3 4">
    <name type="scientific">Sutterella megalosphaeroides</name>
    <dbReference type="NCBI Taxonomy" id="2494234"/>
    <lineage>
        <taxon>Bacteria</taxon>
        <taxon>Pseudomonadati</taxon>
        <taxon>Pseudomonadota</taxon>
        <taxon>Betaproteobacteria</taxon>
        <taxon>Burkholderiales</taxon>
        <taxon>Sutterellaceae</taxon>
        <taxon>Sutterella</taxon>
    </lineage>
</organism>
<keyword evidence="1" id="KW-0472">Membrane</keyword>